<dbReference type="EC" id="3.4.24.56" evidence="1"/>
<accession>A0ACC1LL76</accession>
<keyword evidence="2" id="KW-1185">Reference proteome</keyword>
<gene>
    <name evidence="1" type="primary">STE23_7</name>
    <name evidence="1" type="ORF">H4S07_002225</name>
</gene>
<keyword evidence="1" id="KW-0645">Protease</keyword>
<organism evidence="1 2">
    <name type="scientific">Coemansia furcata</name>
    <dbReference type="NCBI Taxonomy" id="417177"/>
    <lineage>
        <taxon>Eukaryota</taxon>
        <taxon>Fungi</taxon>
        <taxon>Fungi incertae sedis</taxon>
        <taxon>Zoopagomycota</taxon>
        <taxon>Kickxellomycotina</taxon>
        <taxon>Kickxellomycetes</taxon>
        <taxon>Kickxellales</taxon>
        <taxon>Kickxellaceae</taxon>
        <taxon>Coemansia</taxon>
    </lineage>
</organism>
<protein>
    <submittedName>
        <fullName evidence="1">Metalloprotease</fullName>
        <ecNumber evidence="1">3.4.24.56</ecNumber>
    </submittedName>
</protein>
<evidence type="ECO:0000313" key="1">
    <source>
        <dbReference type="EMBL" id="KAJ2811180.1"/>
    </source>
</evidence>
<comment type="caution">
    <text evidence="1">The sequence shown here is derived from an EMBL/GenBank/DDBJ whole genome shotgun (WGS) entry which is preliminary data.</text>
</comment>
<reference evidence="1" key="1">
    <citation type="submission" date="2022-07" db="EMBL/GenBank/DDBJ databases">
        <title>Phylogenomic reconstructions and comparative analyses of Kickxellomycotina fungi.</title>
        <authorList>
            <person name="Reynolds N.K."/>
            <person name="Stajich J.E."/>
            <person name="Barry K."/>
            <person name="Grigoriev I.V."/>
            <person name="Crous P."/>
            <person name="Smith M.E."/>
        </authorList>
    </citation>
    <scope>NUCLEOTIDE SEQUENCE</scope>
    <source>
        <strain evidence="1">CBS 102833</strain>
    </source>
</reference>
<dbReference type="Proteomes" id="UP001140096">
    <property type="component" value="Unassembled WGS sequence"/>
</dbReference>
<sequence>MDYCKNYPLPDWTSGFEYRKTSVSQLPYEEYIGSIDKSASDTNDYKLIRLSNNLVVMCVHDAQAKTAAAALCVNVGSNVDPVELPGLAHFLEHMMFRKDSIDCELIAIDSEYKGLLNKDIRRLNQLERKLSDPNHPYSKFTTGNIETLKQGAKDYGLDLHEELVKFYNKYYSSDIMRLAIYGSQSLDQLVEWAVSKFSDIKKFWNKYVNPSTALTYTRVDVQMWSSKIWKPTISEFKNYSAKTLALYGCLCSEGMDSLDIDKVDKFITTAISRRKEKPETGNNVDILIDELKDANLSVSGAMYMAGESAEREAHTGRALELAIKDYATFGNYANASHTNFATIGMHKTPDGLWLITNYIKFQATQQLEGLRLSDVGKAVVPKYSS</sequence>
<dbReference type="EMBL" id="JANBUP010000512">
    <property type="protein sequence ID" value="KAJ2811180.1"/>
    <property type="molecule type" value="Genomic_DNA"/>
</dbReference>
<name>A0ACC1LL76_9FUNG</name>
<keyword evidence="1" id="KW-0378">Hydrolase</keyword>
<evidence type="ECO:0000313" key="2">
    <source>
        <dbReference type="Proteomes" id="UP001140096"/>
    </source>
</evidence>
<keyword evidence="1" id="KW-0482">Metalloprotease</keyword>
<proteinExistence type="predicted"/>